<dbReference type="GeneID" id="92357786"/>
<dbReference type="Proteomes" id="UP000674143">
    <property type="component" value="Chromosome 22"/>
</dbReference>
<reference evidence="1 2" key="1">
    <citation type="submission" date="2021-02" db="EMBL/GenBank/DDBJ databases">
        <title>Leishmania (Mundinia) orientalis Genome sequencing and assembly.</title>
        <authorList>
            <person name="Almutairi H."/>
            <person name="Gatherer D."/>
        </authorList>
    </citation>
    <scope>NUCLEOTIDE SEQUENCE [LARGE SCALE GENOMIC DNA]</scope>
    <source>
        <strain evidence="1">LSCM4</strain>
    </source>
</reference>
<dbReference type="EMBL" id="JAFHLR010000022">
    <property type="protein sequence ID" value="KAG5479218.1"/>
    <property type="molecule type" value="Genomic_DNA"/>
</dbReference>
<protein>
    <submittedName>
        <fullName evidence="1">Uncharacterized protein</fullName>
    </submittedName>
</protein>
<proteinExistence type="predicted"/>
<dbReference type="RefSeq" id="XP_067063311.1">
    <property type="nucleotide sequence ID" value="XM_067203852.1"/>
</dbReference>
<evidence type="ECO:0000313" key="2">
    <source>
        <dbReference type="Proteomes" id="UP000674143"/>
    </source>
</evidence>
<evidence type="ECO:0000313" key="1">
    <source>
        <dbReference type="EMBL" id="KAG5479218.1"/>
    </source>
</evidence>
<dbReference type="KEGG" id="loi:92357786"/>
<keyword evidence="2" id="KW-1185">Reference proteome</keyword>
<organism evidence="1 2">
    <name type="scientific">Leishmania orientalis</name>
    <dbReference type="NCBI Taxonomy" id="2249476"/>
    <lineage>
        <taxon>Eukaryota</taxon>
        <taxon>Discoba</taxon>
        <taxon>Euglenozoa</taxon>
        <taxon>Kinetoplastea</taxon>
        <taxon>Metakinetoplastina</taxon>
        <taxon>Trypanosomatida</taxon>
        <taxon>Trypanosomatidae</taxon>
        <taxon>Leishmaniinae</taxon>
        <taxon>Leishmania</taxon>
    </lineage>
</organism>
<accession>A0A836HMA0</accession>
<name>A0A836HMA0_9TRYP</name>
<sequence>MPLVSASVPANGGGTGASARLIHAVCAIDDHTLIFAIASAAVTDSAAHSSFDAALFSFGKTANYSSEATPRGPRALSYATARHGDIRSVLYACSVAGSREADLALSAHEGCAECPACCREAKSAGGVGDSSTPPISSSHSRQCAMPPEHAAAVMASLSDSQSDSMAALRASQLTHISQLWDAAAKASPAGFTAVAPTASSQPPPTRFSSDNLVALHVARQEAWQCSPGAPSAAKSFAMAPDATCATVLSADVLCNFVCGCAALATFKLTRHSSPAEWSVQLSGCVWIPFDASPAVVACRSAGAAEGWTSQRAYATGAPLVSSLVRPLPPTVYREASAAAVRDGRKSILELLVVWCSPTVASVSPALSPSPCARPVVRYASLRSCDGSRATVPAVAIHWRLHTQAIFDMSELLHLTWRQSLCSDDVHNSVRSFDFVPHASVRSLHWLPGTADFTQSYPLLAVLYAAPIVQPRRTDGVNGTPPEPCLDSLAVCYLKEDGHHSSSASDPAAATPHKTPTTATGRLLLGPWLVRGVSLAHPHFLFATALAGPRSPSSAAPPVMNTESAAVPTASASSTAQAFRAALHSSADAATVLLGVFQRPAQEPYATSCLFRGIAAAVDGRGRGERTIAGVQLVSGEVARVREHSHLQRGTGGQDDLNAPGNSNAFAFVLYGSNGEEARCILDGYVKDAQTALLDTRITPTDRGGDLRASGDLTRRGGEGERRTVARVCAVLSEKPSTLSEAREHCQSAVVMTIQAQWTRTLPTVAARRHCGSVCSNDGRRAGAHWSFSVHVSRILRASEVPRGSLPHSWCATPLAVLGRILCWRSTTAGPEAASGDIRCLVCGYATTPHHDSAIVREAGAPYHTVFEGVFELRLRSSDMNGTAVVGGYAPTVPQATNTALGMATGGGWPTSRVTASPSESSAASLGLRPWAVGSCTRVVSPSAFAALLHCASAADTLTTAFDLLSHTPTFPVSAARLGATVSAGVVPVAIAWIAGGVCEADADALARRDSSPGTAATSSKSSLLSYVRELDAVALLRSGDVVGWRCAYHVSDATSASTVLPSGEGAVVHLGALCWGPAGSITPPLKQLFFESLMNRGVGADAVHMEVIVVPMEGKPGEVRHQQARANLPSMGDGNTLPTRAVAATAARNTVLLVLAVGSLVGVVDLATGAVVTVRDLRTDLPAFPEREDDTGRGSVASSASADGAALATASVLRLQRLPAVSSCGWMTAGDAAPGVAGAAVGASWFFLWCGAREVRNVTTSLAFVLRLSFLSWADVVSAYVGVTSSSAAGVAAPAASVLDSEPSPSPLIALQVDACWLGEAKPPSRRTAVSSRPTLPPPDLSARCAARFAAACVGWLPCTVAGVDGGVGRAAPPGAATSGEAAACPADAAGCLATLSVCDTPLLRALWPVMTTANEAQTPMKQKGTISSPLSIAAVPQRRPPLRLLRWGSVVPRPWLPSSLLLHGIGAAYVMEQLTGGTAEAVPGMPLNIVYRSLLSERCDANAAFTPPGRDRDVGLLCGRTCRQVLYVSTLTLSVCADEVRPDEYEPASYKRTVTGSLLPAAPSTQRARPSSDSTPWHVLLCTMLLDKDEGTSSANDSTGNLSGASANYAAEGNATAATSTDWGHAQAVSYLLCGMPAHASVVPLRQQSRAAAAANLSPVFTWHWIPLYAPASLPVADGRSGGGVALTTAVAAGGVRVDEHYAPLALTRVLPLSSRTCCPAATMPPTSASTVIGKSVSNAEMAPSCFYCEGVLTGPAAAAAPHTQQACYCLSVQGHRLRHLLERFAVAASTEGFEQVNMYAAVDPDLVRVVCTSPASHARVFR</sequence>
<gene>
    <name evidence="1" type="ORF">LSCM4_01807</name>
</gene>
<comment type="caution">
    <text evidence="1">The sequence shown here is derived from an EMBL/GenBank/DDBJ whole genome shotgun (WGS) entry which is preliminary data.</text>
</comment>